<evidence type="ECO:0000313" key="6">
    <source>
        <dbReference type="Proteomes" id="UP000294558"/>
    </source>
</evidence>
<keyword evidence="2" id="KW-1133">Transmembrane helix</keyword>
<evidence type="ECO:0000256" key="3">
    <source>
        <dbReference type="SAM" id="SignalP"/>
    </source>
</evidence>
<reference evidence="5 6" key="1">
    <citation type="submission" date="2019-03" db="EMBL/GenBank/DDBJ databases">
        <title>Sequencing the genomes of 1000 actinobacteria strains.</title>
        <authorList>
            <person name="Klenk H.-P."/>
        </authorList>
    </citation>
    <scope>NUCLEOTIDE SEQUENCE [LARGE SCALE GENOMIC DNA]</scope>
    <source>
        <strain evidence="5 6">DSM 18936</strain>
    </source>
</reference>
<protein>
    <submittedName>
        <fullName evidence="5">Uncharacterized protein DUF4397</fullName>
    </submittedName>
</protein>
<keyword evidence="6" id="KW-1185">Reference proteome</keyword>
<keyword evidence="2" id="KW-0472">Membrane</keyword>
<organism evidence="5 6">
    <name type="scientific">Ilumatobacter fluminis</name>
    <dbReference type="NCBI Taxonomy" id="467091"/>
    <lineage>
        <taxon>Bacteria</taxon>
        <taxon>Bacillati</taxon>
        <taxon>Actinomycetota</taxon>
        <taxon>Acidimicrobiia</taxon>
        <taxon>Acidimicrobiales</taxon>
        <taxon>Ilumatobacteraceae</taxon>
        <taxon>Ilumatobacter</taxon>
    </lineage>
</organism>
<keyword evidence="2" id="KW-0812">Transmembrane</keyword>
<keyword evidence="3" id="KW-0732">Signal</keyword>
<dbReference type="AlphaFoldDB" id="A0A4R7I5U6"/>
<dbReference type="InterPro" id="IPR025510">
    <property type="entry name" value="DUF4397"/>
</dbReference>
<feature type="chain" id="PRO_5020745982" evidence="3">
    <location>
        <begin position="24"/>
        <end position="300"/>
    </location>
</feature>
<dbReference type="RefSeq" id="WP_133870879.1">
    <property type="nucleotide sequence ID" value="NZ_SOAU01000001.1"/>
</dbReference>
<dbReference type="Proteomes" id="UP000294558">
    <property type="component" value="Unassembled WGS sequence"/>
</dbReference>
<feature type="region of interest" description="Disordered" evidence="1">
    <location>
        <begin position="230"/>
        <end position="268"/>
    </location>
</feature>
<evidence type="ECO:0000256" key="1">
    <source>
        <dbReference type="SAM" id="MobiDB-lite"/>
    </source>
</evidence>
<feature type="domain" description="DUF4397" evidence="4">
    <location>
        <begin position="29"/>
        <end position="142"/>
    </location>
</feature>
<dbReference type="EMBL" id="SOAU01000001">
    <property type="protein sequence ID" value="TDT18674.1"/>
    <property type="molecule type" value="Genomic_DNA"/>
</dbReference>
<evidence type="ECO:0000256" key="2">
    <source>
        <dbReference type="SAM" id="Phobius"/>
    </source>
</evidence>
<evidence type="ECO:0000313" key="5">
    <source>
        <dbReference type="EMBL" id="TDT18674.1"/>
    </source>
</evidence>
<comment type="caution">
    <text evidence="5">The sequence shown here is derived from an EMBL/GenBank/DDBJ whole genome shotgun (WGS) entry which is preliminary data.</text>
</comment>
<dbReference type="Pfam" id="PF14344">
    <property type="entry name" value="DUF4397"/>
    <property type="match status" value="1"/>
</dbReference>
<evidence type="ECO:0000259" key="4">
    <source>
        <dbReference type="Pfam" id="PF14344"/>
    </source>
</evidence>
<gene>
    <name evidence="5" type="ORF">BDK89_4304</name>
</gene>
<feature type="transmembrane region" description="Helical" evidence="2">
    <location>
        <begin position="278"/>
        <end position="296"/>
    </location>
</feature>
<proteinExistence type="predicted"/>
<accession>A0A4R7I5U6</accession>
<feature type="signal peptide" evidence="3">
    <location>
        <begin position="1"/>
        <end position="23"/>
    </location>
</feature>
<sequence length="300" mass="29882">MKKLLTTVGALAALTFTAATASAQDQTAITLVHGIPGTTVDVVVDGAVVVDDFQPGTTADLTTYAGQTLSNVEVLDSSDDSVVIGPIVSLDIPDAGNWSIVAMLDDSGTARLASFENNTTAVDAGNARLTVRHTADAGPVDVIVSGQRPITNLSNGQSQELILPVGTVSGAQLAPTGGDPIVDIGDISLGADTNTVLYVVGSEDTSLTFIQQVVALPAPATTTTVASGETTTTVADGSTTTSSSTTSTTGPSTTTTTTAAVPQAVNTGSPIDDNGTSIALIAIVGGLVVAGGAFLARRRA</sequence>
<dbReference type="OrthoDB" id="5800709at2"/>
<name>A0A4R7I5U6_9ACTN</name>
<feature type="compositionally biased region" description="Low complexity" evidence="1">
    <location>
        <begin position="230"/>
        <end position="258"/>
    </location>
</feature>